<evidence type="ECO:0000256" key="1">
    <source>
        <dbReference type="SAM" id="MobiDB-lite"/>
    </source>
</evidence>
<gene>
    <name evidence="2" type="ORF">AVDCRST_MAG35-2145</name>
</gene>
<reference evidence="2" key="1">
    <citation type="submission" date="2020-02" db="EMBL/GenBank/DDBJ databases">
        <authorList>
            <person name="Meier V. D."/>
        </authorList>
    </citation>
    <scope>NUCLEOTIDE SEQUENCE</scope>
    <source>
        <strain evidence="2">AVDCRST_MAG35</strain>
    </source>
</reference>
<protein>
    <submittedName>
        <fullName evidence="2">Transcriptional regulator, MerR family</fullName>
    </submittedName>
</protein>
<dbReference type="AlphaFoldDB" id="A0A6J4PTW8"/>
<organism evidence="2">
    <name type="scientific">uncultured Quadrisphaera sp</name>
    <dbReference type="NCBI Taxonomy" id="904978"/>
    <lineage>
        <taxon>Bacteria</taxon>
        <taxon>Bacillati</taxon>
        <taxon>Actinomycetota</taxon>
        <taxon>Actinomycetes</taxon>
        <taxon>Kineosporiales</taxon>
        <taxon>Kineosporiaceae</taxon>
        <taxon>Quadrisphaera</taxon>
        <taxon>environmental samples</taxon>
    </lineage>
</organism>
<feature type="region of interest" description="Disordered" evidence="1">
    <location>
        <begin position="1"/>
        <end position="194"/>
    </location>
</feature>
<feature type="non-terminal residue" evidence="2">
    <location>
        <position position="1"/>
    </location>
</feature>
<feature type="compositionally biased region" description="Basic and acidic residues" evidence="1">
    <location>
        <begin position="1"/>
        <end position="10"/>
    </location>
</feature>
<proteinExistence type="predicted"/>
<name>A0A6J4PTW8_9ACTN</name>
<accession>A0A6J4PTW8</accession>
<evidence type="ECO:0000313" key="2">
    <source>
        <dbReference type="EMBL" id="CAA9423795.1"/>
    </source>
</evidence>
<feature type="non-terminal residue" evidence="2">
    <location>
        <position position="194"/>
    </location>
</feature>
<sequence>GHGSRDDAGRRGPRAHGRPARRRGRADRAQRAGVLRPRAAPTPAHGRPHRLLRPRARGPAAAGARDARRGLHAGDDRADAHRCAADRELGHPRPAPRPARAVVAARARAHHRAGARGPRGRAGGPRRRRQPGGSRPGRAGRRHAPPGARPGAAHRGHPGAGPGRAGARAGRRADAGHRARAGDRPHLRADVRRH</sequence>
<feature type="compositionally biased region" description="Basic residues" evidence="1">
    <location>
        <begin position="46"/>
        <end position="56"/>
    </location>
</feature>
<feature type="compositionally biased region" description="Basic and acidic residues" evidence="1">
    <location>
        <begin position="171"/>
        <end position="194"/>
    </location>
</feature>
<dbReference type="EMBL" id="CADCUY010000455">
    <property type="protein sequence ID" value="CAA9423795.1"/>
    <property type="molecule type" value="Genomic_DNA"/>
</dbReference>
<feature type="compositionally biased region" description="Basic and acidic residues" evidence="1">
    <location>
        <begin position="65"/>
        <end position="91"/>
    </location>
</feature>
<feature type="compositionally biased region" description="Basic residues" evidence="1">
    <location>
        <begin position="11"/>
        <end position="25"/>
    </location>
</feature>